<evidence type="ECO:0000313" key="1">
    <source>
        <dbReference type="EMBL" id="MED6199214.1"/>
    </source>
</evidence>
<keyword evidence="2" id="KW-1185">Reference proteome</keyword>
<name>A0ABU6XP78_9FABA</name>
<evidence type="ECO:0000313" key="2">
    <source>
        <dbReference type="Proteomes" id="UP001341840"/>
    </source>
</evidence>
<reference evidence="1 2" key="1">
    <citation type="journal article" date="2023" name="Plants (Basel)">
        <title>Bridging the Gap: Combining Genomics and Transcriptomics Approaches to Understand Stylosanthes scabra, an Orphan Legume from the Brazilian Caatinga.</title>
        <authorList>
            <person name="Ferreira-Neto J.R.C."/>
            <person name="da Silva M.D."/>
            <person name="Binneck E."/>
            <person name="de Melo N.F."/>
            <person name="da Silva R.H."/>
            <person name="de Melo A.L.T.M."/>
            <person name="Pandolfi V."/>
            <person name="Bustamante F.O."/>
            <person name="Brasileiro-Vidal A.C."/>
            <person name="Benko-Iseppon A.M."/>
        </authorList>
    </citation>
    <scope>NUCLEOTIDE SEQUENCE [LARGE SCALE GENOMIC DNA]</scope>
    <source>
        <tissue evidence="1">Leaves</tissue>
    </source>
</reference>
<comment type="caution">
    <text evidence="1">The sequence shown here is derived from an EMBL/GenBank/DDBJ whole genome shotgun (WGS) entry which is preliminary data.</text>
</comment>
<dbReference type="Proteomes" id="UP001341840">
    <property type="component" value="Unassembled WGS sequence"/>
</dbReference>
<gene>
    <name evidence="1" type="ORF">PIB30_073847</name>
</gene>
<dbReference type="EMBL" id="JASCZI010212353">
    <property type="protein sequence ID" value="MED6199214.1"/>
    <property type="molecule type" value="Genomic_DNA"/>
</dbReference>
<organism evidence="1 2">
    <name type="scientific">Stylosanthes scabra</name>
    <dbReference type="NCBI Taxonomy" id="79078"/>
    <lineage>
        <taxon>Eukaryota</taxon>
        <taxon>Viridiplantae</taxon>
        <taxon>Streptophyta</taxon>
        <taxon>Embryophyta</taxon>
        <taxon>Tracheophyta</taxon>
        <taxon>Spermatophyta</taxon>
        <taxon>Magnoliopsida</taxon>
        <taxon>eudicotyledons</taxon>
        <taxon>Gunneridae</taxon>
        <taxon>Pentapetalae</taxon>
        <taxon>rosids</taxon>
        <taxon>fabids</taxon>
        <taxon>Fabales</taxon>
        <taxon>Fabaceae</taxon>
        <taxon>Papilionoideae</taxon>
        <taxon>50 kb inversion clade</taxon>
        <taxon>dalbergioids sensu lato</taxon>
        <taxon>Dalbergieae</taxon>
        <taxon>Pterocarpus clade</taxon>
        <taxon>Stylosanthes</taxon>
    </lineage>
</organism>
<accession>A0ABU6XP78</accession>
<protein>
    <submittedName>
        <fullName evidence="1">Uncharacterized protein</fullName>
    </submittedName>
</protein>
<sequence length="191" mass="20469">MASSCWESNSSILANEFVGSQYDEGKDELDERRLYSGSEDWNAVVVVQRPPPKPPDLNSVAVGEGEPTSSVVTAVAGSCRIEGWMIHSAVEDGTVAKGNVNSTKVELVEVENDVDDGTEINAEVGASAKEKRRTIVAGIVATMTDGGLWARRLMRFVFTPLVAVVIPWDSSGGPTGSISQWWSEALAENRA</sequence>
<proteinExistence type="predicted"/>